<accession>A0AAU2H955</accession>
<dbReference type="GO" id="GO:0006355">
    <property type="term" value="P:regulation of DNA-templated transcription"/>
    <property type="evidence" value="ECO:0007669"/>
    <property type="project" value="InterPro"/>
</dbReference>
<gene>
    <name evidence="5" type="ORF">OHV25_35965</name>
</gene>
<evidence type="ECO:0000256" key="3">
    <source>
        <dbReference type="ARBA" id="ARBA00023163"/>
    </source>
</evidence>
<evidence type="ECO:0000259" key="4">
    <source>
        <dbReference type="PROSITE" id="PS50043"/>
    </source>
</evidence>
<dbReference type="AlphaFoldDB" id="A0AAU2H955"/>
<dbReference type="SUPFAM" id="SSF46894">
    <property type="entry name" value="C-terminal effector domain of the bipartite response regulators"/>
    <property type="match status" value="1"/>
</dbReference>
<dbReference type="CDD" id="cd06170">
    <property type="entry name" value="LuxR_C_like"/>
    <property type="match status" value="1"/>
</dbReference>
<dbReference type="Pfam" id="PF00196">
    <property type="entry name" value="GerE"/>
    <property type="match status" value="1"/>
</dbReference>
<dbReference type="PROSITE" id="PS00622">
    <property type="entry name" value="HTH_LUXR_1"/>
    <property type="match status" value="1"/>
</dbReference>
<reference evidence="5" key="1">
    <citation type="submission" date="2022-10" db="EMBL/GenBank/DDBJ databases">
        <title>The complete genomes of actinobacterial strains from the NBC collection.</title>
        <authorList>
            <person name="Joergensen T.S."/>
            <person name="Alvarez Arevalo M."/>
            <person name="Sterndorff E.B."/>
            <person name="Faurdal D."/>
            <person name="Vuksanovic O."/>
            <person name="Mourched A.-S."/>
            <person name="Charusanti P."/>
            <person name="Shaw S."/>
            <person name="Blin K."/>
            <person name="Weber T."/>
        </authorList>
    </citation>
    <scope>NUCLEOTIDE SEQUENCE</scope>
    <source>
        <strain evidence="5">NBC_00060</strain>
    </source>
</reference>
<dbReference type="PANTHER" id="PTHR44688:SF16">
    <property type="entry name" value="DNA-BINDING TRANSCRIPTIONAL ACTIVATOR DEVR_DOSR"/>
    <property type="match status" value="1"/>
</dbReference>
<dbReference type="SMART" id="SM00421">
    <property type="entry name" value="HTH_LUXR"/>
    <property type="match status" value="1"/>
</dbReference>
<sequence>MGNSLSVSDLDLRTLAGMVTETRTDVPAQGLPPSLLSDLMGQIRCDELTVAGFDSHRRAWWLTQVGPGGDETPDEAADLTHWEHYWDCEPCSYPDRSADLRSVLTIADFYSARQWHSTGMYTDYYRPLGIEHELTLCMPAGTPGTSPLGRTLRIFLFRGPGRDFSERDRALLTLLRPHLYEAYLEAERRRHPTPQLTPRQWQLLHLLAAGHTNVQIARRLGVSEGTVRKHLENAYRRLQVSNRMAAVTRAFPEGVSVPSPHSEAPYRGC</sequence>
<keyword evidence="3" id="KW-0804">Transcription</keyword>
<evidence type="ECO:0000313" key="5">
    <source>
        <dbReference type="EMBL" id="WTU44607.1"/>
    </source>
</evidence>
<protein>
    <submittedName>
        <fullName evidence="5">Response regulator transcription factor</fullName>
    </submittedName>
</protein>
<dbReference type="GO" id="GO:0003677">
    <property type="term" value="F:DNA binding"/>
    <property type="evidence" value="ECO:0007669"/>
    <property type="project" value="UniProtKB-KW"/>
</dbReference>
<dbReference type="EMBL" id="CP108253">
    <property type="protein sequence ID" value="WTU44607.1"/>
    <property type="molecule type" value="Genomic_DNA"/>
</dbReference>
<name>A0AAU2H955_9ACTN</name>
<dbReference type="Gene3D" id="1.10.10.10">
    <property type="entry name" value="Winged helix-like DNA-binding domain superfamily/Winged helix DNA-binding domain"/>
    <property type="match status" value="1"/>
</dbReference>
<feature type="domain" description="HTH luxR-type" evidence="4">
    <location>
        <begin position="189"/>
        <end position="254"/>
    </location>
</feature>
<dbReference type="InterPro" id="IPR000792">
    <property type="entry name" value="Tscrpt_reg_LuxR_C"/>
</dbReference>
<dbReference type="InterPro" id="IPR016032">
    <property type="entry name" value="Sig_transdc_resp-reg_C-effctor"/>
</dbReference>
<keyword evidence="2" id="KW-0238">DNA-binding</keyword>
<proteinExistence type="predicted"/>
<dbReference type="PANTHER" id="PTHR44688">
    <property type="entry name" value="DNA-BINDING TRANSCRIPTIONAL ACTIVATOR DEVR_DOSR"/>
    <property type="match status" value="1"/>
</dbReference>
<evidence type="ECO:0000256" key="2">
    <source>
        <dbReference type="ARBA" id="ARBA00023125"/>
    </source>
</evidence>
<keyword evidence="1" id="KW-0805">Transcription regulation</keyword>
<dbReference type="InterPro" id="IPR036388">
    <property type="entry name" value="WH-like_DNA-bd_sf"/>
</dbReference>
<dbReference type="PRINTS" id="PR00038">
    <property type="entry name" value="HTHLUXR"/>
</dbReference>
<dbReference type="PROSITE" id="PS50043">
    <property type="entry name" value="HTH_LUXR_2"/>
    <property type="match status" value="1"/>
</dbReference>
<evidence type="ECO:0000256" key="1">
    <source>
        <dbReference type="ARBA" id="ARBA00023015"/>
    </source>
</evidence>
<organism evidence="5">
    <name type="scientific">Streptomyces sp. NBC_00060</name>
    <dbReference type="NCBI Taxonomy" id="2975636"/>
    <lineage>
        <taxon>Bacteria</taxon>
        <taxon>Bacillati</taxon>
        <taxon>Actinomycetota</taxon>
        <taxon>Actinomycetes</taxon>
        <taxon>Kitasatosporales</taxon>
        <taxon>Streptomycetaceae</taxon>
        <taxon>Streptomyces</taxon>
    </lineage>
</organism>